<accession>G3HFR6</accession>
<evidence type="ECO:0000313" key="1">
    <source>
        <dbReference type="EMBL" id="EGW02799.1"/>
    </source>
</evidence>
<evidence type="ECO:0000313" key="2">
    <source>
        <dbReference type="Proteomes" id="UP000001075"/>
    </source>
</evidence>
<dbReference type="AlphaFoldDB" id="G3HFR6"/>
<organism evidence="1 2">
    <name type="scientific">Cricetulus griseus</name>
    <name type="common">Chinese hamster</name>
    <name type="synonym">Cricetulus barabensis griseus</name>
    <dbReference type="NCBI Taxonomy" id="10029"/>
    <lineage>
        <taxon>Eukaryota</taxon>
        <taxon>Metazoa</taxon>
        <taxon>Chordata</taxon>
        <taxon>Craniata</taxon>
        <taxon>Vertebrata</taxon>
        <taxon>Euteleostomi</taxon>
        <taxon>Mammalia</taxon>
        <taxon>Eutheria</taxon>
        <taxon>Euarchontoglires</taxon>
        <taxon>Glires</taxon>
        <taxon>Rodentia</taxon>
        <taxon>Myomorpha</taxon>
        <taxon>Muroidea</taxon>
        <taxon>Cricetidae</taxon>
        <taxon>Cricetinae</taxon>
        <taxon>Cricetulus</taxon>
    </lineage>
</organism>
<dbReference type="Proteomes" id="UP000001075">
    <property type="component" value="Unassembled WGS sequence"/>
</dbReference>
<name>G3HFR6_CRIGR</name>
<proteinExistence type="predicted"/>
<protein>
    <submittedName>
        <fullName evidence="1">Uncharacterized protein</fullName>
    </submittedName>
</protein>
<dbReference type="EMBL" id="JH000334">
    <property type="protein sequence ID" value="EGW02799.1"/>
    <property type="molecule type" value="Genomic_DNA"/>
</dbReference>
<sequence length="62" mass="6919">MPISVYLFSSHLGSHAGETLGVVASDVNRRHNLTANSMIPWLSQSFRILFCKFPKPSVQECL</sequence>
<reference evidence="2" key="1">
    <citation type="journal article" date="2011" name="Nat. Biotechnol.">
        <title>The genomic sequence of the Chinese hamster ovary (CHO)-K1 cell line.</title>
        <authorList>
            <person name="Xu X."/>
            <person name="Nagarajan H."/>
            <person name="Lewis N.E."/>
            <person name="Pan S."/>
            <person name="Cai Z."/>
            <person name="Liu X."/>
            <person name="Chen W."/>
            <person name="Xie M."/>
            <person name="Wang W."/>
            <person name="Hammond S."/>
            <person name="Andersen M.R."/>
            <person name="Neff N."/>
            <person name="Passarelli B."/>
            <person name="Koh W."/>
            <person name="Fan H.C."/>
            <person name="Wang J."/>
            <person name="Gui Y."/>
            <person name="Lee K.H."/>
            <person name="Betenbaugh M.J."/>
            <person name="Quake S.R."/>
            <person name="Famili I."/>
            <person name="Palsson B.O."/>
            <person name="Wang J."/>
        </authorList>
    </citation>
    <scope>NUCLEOTIDE SEQUENCE [LARGE SCALE GENOMIC DNA]</scope>
    <source>
        <strain evidence="2">CHO K1 cell line</strain>
    </source>
</reference>
<dbReference type="InParanoid" id="G3HFR6"/>
<gene>
    <name evidence="1" type="ORF">I79_009430</name>
</gene>